<protein>
    <submittedName>
        <fullName evidence="1">Uncharacterized protein</fullName>
    </submittedName>
</protein>
<evidence type="ECO:0000313" key="1">
    <source>
        <dbReference type="EMBL" id="GHD41377.1"/>
    </source>
</evidence>
<dbReference type="AlphaFoldDB" id="A0A919CP74"/>
<sequence length="74" mass="7826">MSRASSAHISTAVKPIRVARRRAVDVCAEESFRAVAVIAKAPEGTAHDLSVRRAVGGQRSVGSLRTRAGTPRTD</sequence>
<organism evidence="1 2">
    <name type="scientific">Thalassobaculum fulvum</name>
    <dbReference type="NCBI Taxonomy" id="1633335"/>
    <lineage>
        <taxon>Bacteria</taxon>
        <taxon>Pseudomonadati</taxon>
        <taxon>Pseudomonadota</taxon>
        <taxon>Alphaproteobacteria</taxon>
        <taxon>Rhodospirillales</taxon>
        <taxon>Thalassobaculaceae</taxon>
        <taxon>Thalassobaculum</taxon>
    </lineage>
</organism>
<proteinExistence type="predicted"/>
<gene>
    <name evidence="1" type="ORF">GCM10017083_05730</name>
</gene>
<comment type="caution">
    <text evidence="1">The sequence shown here is derived from an EMBL/GenBank/DDBJ whole genome shotgun (WGS) entry which is preliminary data.</text>
</comment>
<reference evidence="1" key="1">
    <citation type="journal article" date="2014" name="Int. J. Syst. Evol. Microbiol.">
        <title>Complete genome sequence of Corynebacterium casei LMG S-19264T (=DSM 44701T), isolated from a smear-ripened cheese.</title>
        <authorList>
            <consortium name="US DOE Joint Genome Institute (JGI-PGF)"/>
            <person name="Walter F."/>
            <person name="Albersmeier A."/>
            <person name="Kalinowski J."/>
            <person name="Ruckert C."/>
        </authorList>
    </citation>
    <scope>NUCLEOTIDE SEQUENCE</scope>
    <source>
        <strain evidence="1">KCTC 42651</strain>
    </source>
</reference>
<accession>A0A919CP74</accession>
<evidence type="ECO:0000313" key="2">
    <source>
        <dbReference type="Proteomes" id="UP000630353"/>
    </source>
</evidence>
<name>A0A919CP74_9PROT</name>
<dbReference type="Proteomes" id="UP000630353">
    <property type="component" value="Unassembled WGS sequence"/>
</dbReference>
<dbReference type="EMBL" id="BMZS01000001">
    <property type="protein sequence ID" value="GHD41377.1"/>
    <property type="molecule type" value="Genomic_DNA"/>
</dbReference>
<reference evidence="1" key="2">
    <citation type="submission" date="2020-09" db="EMBL/GenBank/DDBJ databases">
        <authorList>
            <person name="Sun Q."/>
            <person name="Kim S."/>
        </authorList>
    </citation>
    <scope>NUCLEOTIDE SEQUENCE</scope>
    <source>
        <strain evidence="1">KCTC 42651</strain>
    </source>
</reference>
<keyword evidence="2" id="KW-1185">Reference proteome</keyword>